<feature type="compositionally biased region" description="Low complexity" evidence="1">
    <location>
        <begin position="81"/>
        <end position="94"/>
    </location>
</feature>
<keyword evidence="5" id="KW-1185">Reference proteome</keyword>
<dbReference type="KEGG" id="csty:KN1_23610"/>
<feature type="transmembrane region" description="Helical" evidence="2">
    <location>
        <begin position="130"/>
        <end position="152"/>
    </location>
</feature>
<evidence type="ECO:0000313" key="4">
    <source>
        <dbReference type="EMBL" id="BCU71064.1"/>
    </source>
</evidence>
<accession>A0A8D5U9A8</accession>
<proteinExistence type="predicted"/>
<sequence length="322" mass="35128">MSFPQQTSNTVTFPTPSSQTIKFNQPSLIQCPRCGTNNVPEANFCKKCGFRLNSPLQQYVPDQQTLKVQPQFSPQPTVSYPPQQLPTSTLPQFPMGQQFPVGQGSVNKSVETGKKPSGPRNKKKKILKAVVADVAFIAIALLALSVVLPYFFDIILLPPLYIPPPAKGVTSLTPVQLDSVLGDLNWNLVLKTSNLSLIYSYVMGEKVSLIQGAMAGLLEEYSSGGVNVYSVYINTSSNTIAQDILTYITSNSVYYTSSNTIKCMSLVNGYTVYIARGGNVLEGVTAFGDWVVVVLITFPPQLLYSTPQLNSLISDMEITNTF</sequence>
<keyword evidence="2" id="KW-0472">Membrane</keyword>
<evidence type="ECO:0000313" key="5">
    <source>
        <dbReference type="Proteomes" id="UP000825123"/>
    </source>
</evidence>
<dbReference type="AlphaFoldDB" id="A0A8D5U9A8"/>
<dbReference type="Proteomes" id="UP000825123">
    <property type="component" value="Chromosome"/>
</dbReference>
<keyword evidence="2" id="KW-0812">Transmembrane</keyword>
<dbReference type="EMBL" id="AP024597">
    <property type="protein sequence ID" value="BCU71064.1"/>
    <property type="molecule type" value="Genomic_DNA"/>
</dbReference>
<organism evidence="4 5">
    <name type="scientific">Stygiolobus caldivivus</name>
    <dbReference type="NCBI Taxonomy" id="2824673"/>
    <lineage>
        <taxon>Archaea</taxon>
        <taxon>Thermoproteota</taxon>
        <taxon>Thermoprotei</taxon>
        <taxon>Sulfolobales</taxon>
        <taxon>Sulfolobaceae</taxon>
        <taxon>Stygiolobus</taxon>
    </lineage>
</organism>
<dbReference type="InterPro" id="IPR026870">
    <property type="entry name" value="Zinc_ribbon_dom"/>
</dbReference>
<keyword evidence="2" id="KW-1133">Transmembrane helix</keyword>
<feature type="domain" description="Zinc-ribbon" evidence="3">
    <location>
        <begin position="31"/>
        <end position="52"/>
    </location>
</feature>
<evidence type="ECO:0000256" key="2">
    <source>
        <dbReference type="SAM" id="Phobius"/>
    </source>
</evidence>
<protein>
    <submittedName>
        <fullName evidence="4">Zinc ribbon domain-containing protein</fullName>
    </submittedName>
</protein>
<evidence type="ECO:0000256" key="1">
    <source>
        <dbReference type="SAM" id="MobiDB-lite"/>
    </source>
</evidence>
<feature type="region of interest" description="Disordered" evidence="1">
    <location>
        <begin position="70"/>
        <end position="120"/>
    </location>
</feature>
<feature type="compositionally biased region" description="Polar residues" evidence="1">
    <location>
        <begin position="70"/>
        <end position="80"/>
    </location>
</feature>
<dbReference type="Pfam" id="PF13240">
    <property type="entry name" value="Zn_Ribbon_1"/>
    <property type="match status" value="1"/>
</dbReference>
<gene>
    <name evidence="4" type="ORF">KN1_23610</name>
</gene>
<reference evidence="4 5" key="1">
    <citation type="submission" date="2021-04" db="EMBL/GenBank/DDBJ databases">
        <title>Complete genome sequence of Stygiolobus sp. KN-1.</title>
        <authorList>
            <person name="Nakamura K."/>
            <person name="Sakai H."/>
            <person name="Kurosawa N."/>
        </authorList>
    </citation>
    <scope>NUCLEOTIDE SEQUENCE [LARGE SCALE GENOMIC DNA]</scope>
    <source>
        <strain evidence="4 5">KN-1</strain>
    </source>
</reference>
<evidence type="ECO:0000259" key="3">
    <source>
        <dbReference type="Pfam" id="PF13240"/>
    </source>
</evidence>
<name>A0A8D5U9A8_9CREN</name>